<proteinExistence type="predicted"/>
<dbReference type="NCBIfam" id="NF033564">
    <property type="entry name" value="transpos_ISAs1"/>
    <property type="match status" value="1"/>
</dbReference>
<evidence type="ECO:0000313" key="3">
    <source>
        <dbReference type="Proteomes" id="UP000016487"/>
    </source>
</evidence>
<dbReference type="Pfam" id="PF01609">
    <property type="entry name" value="DDE_Tnp_1"/>
    <property type="match status" value="1"/>
</dbReference>
<dbReference type="InterPro" id="IPR002559">
    <property type="entry name" value="Transposase_11"/>
</dbReference>
<dbReference type="GO" id="GO:0004803">
    <property type="term" value="F:transposase activity"/>
    <property type="evidence" value="ECO:0007669"/>
    <property type="project" value="InterPro"/>
</dbReference>
<dbReference type="PANTHER" id="PTHR30298:SF0">
    <property type="entry name" value="PROTEIN YBFL-RELATED"/>
    <property type="match status" value="1"/>
</dbReference>
<dbReference type="GO" id="GO:0003677">
    <property type="term" value="F:DNA binding"/>
    <property type="evidence" value="ECO:0007669"/>
    <property type="project" value="InterPro"/>
</dbReference>
<accession>A0AAD4FQP4</accession>
<reference evidence="2" key="1">
    <citation type="journal article" date="2012" name="J. Bacteriol.">
        <title>Genome sequences of type strains of seven species of the marine bacterium Pseudoalteromonas.</title>
        <authorList>
            <person name="Xie B.B."/>
            <person name="Shu Y.L."/>
            <person name="Qin Q.L."/>
            <person name="Rong J.C."/>
            <person name="Zhang X.Y."/>
            <person name="Chen X.L."/>
            <person name="Shi M."/>
            <person name="He H.L."/>
            <person name="Zhou B.C."/>
            <person name="Zhang Y.Z."/>
        </authorList>
    </citation>
    <scope>NUCLEOTIDE SEQUENCE</scope>
    <source>
        <strain evidence="2">DSM 8771</strain>
    </source>
</reference>
<dbReference type="AlphaFoldDB" id="A0AAD4FQP4"/>
<dbReference type="EMBL" id="AHBZ03000023">
    <property type="protein sequence ID" value="KAF7767597.1"/>
    <property type="molecule type" value="Genomic_DNA"/>
</dbReference>
<dbReference type="InterPro" id="IPR047647">
    <property type="entry name" value="ISAs1_transpos"/>
</dbReference>
<reference evidence="2" key="2">
    <citation type="submission" date="2015-03" db="EMBL/GenBank/DDBJ databases">
        <title>Genome sequence of Pseudoalteromonas citrea.</title>
        <authorList>
            <person name="Xie B.-B."/>
            <person name="Rong J.-C."/>
            <person name="Qin Q.-L."/>
            <person name="Zhang Y.-Z."/>
        </authorList>
    </citation>
    <scope>NUCLEOTIDE SEQUENCE</scope>
    <source>
        <strain evidence="2">DSM 8771</strain>
    </source>
</reference>
<gene>
    <name evidence="2" type="ORF">PCIT_a3645</name>
</gene>
<organism evidence="2 3">
    <name type="scientific">Pseudoalteromonas citrea</name>
    <dbReference type="NCBI Taxonomy" id="43655"/>
    <lineage>
        <taxon>Bacteria</taxon>
        <taxon>Pseudomonadati</taxon>
        <taxon>Pseudomonadota</taxon>
        <taxon>Gammaproteobacteria</taxon>
        <taxon>Alteromonadales</taxon>
        <taxon>Pseudoalteromonadaceae</taxon>
        <taxon>Pseudoalteromonas</taxon>
    </lineage>
</organism>
<dbReference type="InterPro" id="IPR051698">
    <property type="entry name" value="Transposase_11-like"/>
</dbReference>
<dbReference type="PANTHER" id="PTHR30298">
    <property type="entry name" value="H REPEAT-ASSOCIATED PREDICTED TRANSPOSASE"/>
    <property type="match status" value="1"/>
</dbReference>
<sequence>MLKKYGYFHFGIPVLDTKARVISAIELEQFQDCFIQWIKSAEVSSLGEIIAINGKTVRRSFDKRSKQAAIHMVSAFAAENRVVLGQIKTSDKSNEITEVPDLPSKLDIKGAVVTIDAMGCQKAIAANIIKKEADYVLALKGNQGRLHTAIKDFFDIGREEKFKGSAISITKKRIKGMVE</sequence>
<dbReference type="Proteomes" id="UP000016487">
    <property type="component" value="Unassembled WGS sequence"/>
</dbReference>
<dbReference type="GO" id="GO:0006313">
    <property type="term" value="P:DNA transposition"/>
    <property type="evidence" value="ECO:0007669"/>
    <property type="project" value="InterPro"/>
</dbReference>
<protein>
    <recommendedName>
        <fullName evidence="1">Transposase IS4-like domain-containing protein</fullName>
    </recommendedName>
</protein>
<evidence type="ECO:0000313" key="2">
    <source>
        <dbReference type="EMBL" id="KAF7767597.1"/>
    </source>
</evidence>
<name>A0AAD4FQP4_9GAMM</name>
<evidence type="ECO:0000259" key="1">
    <source>
        <dbReference type="Pfam" id="PF01609"/>
    </source>
</evidence>
<feature type="domain" description="Transposase IS4-like" evidence="1">
    <location>
        <begin position="49"/>
        <end position="163"/>
    </location>
</feature>
<comment type="caution">
    <text evidence="2">The sequence shown here is derived from an EMBL/GenBank/DDBJ whole genome shotgun (WGS) entry which is preliminary data.</text>
</comment>